<accession>A0A9P6JE98</accession>
<dbReference type="Proteomes" id="UP000738359">
    <property type="component" value="Unassembled WGS sequence"/>
</dbReference>
<gene>
    <name evidence="2" type="ORF">BGZ70_002897</name>
</gene>
<name>A0A9P6JE98_MORAP</name>
<dbReference type="AlphaFoldDB" id="A0A9P6JE98"/>
<dbReference type="EMBL" id="JAAAHY010000174">
    <property type="protein sequence ID" value="KAF9966240.1"/>
    <property type="molecule type" value="Genomic_DNA"/>
</dbReference>
<proteinExistence type="predicted"/>
<organism evidence="2 3">
    <name type="scientific">Mortierella alpina</name>
    <name type="common">Oleaginous fungus</name>
    <name type="synonym">Mortierella renispora</name>
    <dbReference type="NCBI Taxonomy" id="64518"/>
    <lineage>
        <taxon>Eukaryota</taxon>
        <taxon>Fungi</taxon>
        <taxon>Fungi incertae sedis</taxon>
        <taxon>Mucoromycota</taxon>
        <taxon>Mortierellomycotina</taxon>
        <taxon>Mortierellomycetes</taxon>
        <taxon>Mortierellales</taxon>
        <taxon>Mortierellaceae</taxon>
        <taxon>Mortierella</taxon>
    </lineage>
</organism>
<evidence type="ECO:0000256" key="1">
    <source>
        <dbReference type="SAM" id="SignalP"/>
    </source>
</evidence>
<keyword evidence="1" id="KW-0732">Signal</keyword>
<dbReference type="OrthoDB" id="2338802at2759"/>
<feature type="chain" id="PRO_5040290078" evidence="1">
    <location>
        <begin position="26"/>
        <end position="90"/>
    </location>
</feature>
<protein>
    <submittedName>
        <fullName evidence="2">Uncharacterized protein</fullName>
    </submittedName>
</protein>
<evidence type="ECO:0000313" key="3">
    <source>
        <dbReference type="Proteomes" id="UP000738359"/>
    </source>
</evidence>
<evidence type="ECO:0000313" key="2">
    <source>
        <dbReference type="EMBL" id="KAF9966240.1"/>
    </source>
</evidence>
<sequence>MIRGTTNMNIKTLLFSVALASVVAAANRCETKDCTKENVAKHCCRGAGRRYSSQLDTCSVRYGYGRDFDECCESRGGSVKTLTGYYDCWH</sequence>
<feature type="signal peptide" evidence="1">
    <location>
        <begin position="1"/>
        <end position="25"/>
    </location>
</feature>
<keyword evidence="3" id="KW-1185">Reference proteome</keyword>
<reference evidence="2" key="1">
    <citation type="journal article" date="2020" name="Fungal Divers.">
        <title>Resolving the Mortierellaceae phylogeny through synthesis of multi-gene phylogenetics and phylogenomics.</title>
        <authorList>
            <person name="Vandepol N."/>
            <person name="Liber J."/>
            <person name="Desiro A."/>
            <person name="Na H."/>
            <person name="Kennedy M."/>
            <person name="Barry K."/>
            <person name="Grigoriev I.V."/>
            <person name="Miller A.N."/>
            <person name="O'Donnell K."/>
            <person name="Stajich J.E."/>
            <person name="Bonito G."/>
        </authorList>
    </citation>
    <scope>NUCLEOTIDE SEQUENCE</scope>
    <source>
        <strain evidence="2">CK1249</strain>
    </source>
</reference>
<comment type="caution">
    <text evidence="2">The sequence shown here is derived from an EMBL/GenBank/DDBJ whole genome shotgun (WGS) entry which is preliminary data.</text>
</comment>